<proteinExistence type="predicted"/>
<organism evidence="3 4">
    <name type="scientific">Moorella mulderi DSM 14980</name>
    <dbReference type="NCBI Taxonomy" id="1122241"/>
    <lineage>
        <taxon>Bacteria</taxon>
        <taxon>Bacillati</taxon>
        <taxon>Bacillota</taxon>
        <taxon>Clostridia</taxon>
        <taxon>Neomoorellales</taxon>
        <taxon>Neomoorellaceae</taxon>
        <taxon>Neomoorella</taxon>
    </lineage>
</organism>
<feature type="chain" id="PRO_5038521864" evidence="1">
    <location>
        <begin position="23"/>
        <end position="309"/>
    </location>
</feature>
<evidence type="ECO:0000256" key="1">
    <source>
        <dbReference type="SAM" id="SignalP"/>
    </source>
</evidence>
<dbReference type="AlphaFoldDB" id="A0A151B2G3"/>
<dbReference type="GO" id="GO:0030435">
    <property type="term" value="P:sporulation resulting in formation of a cellular spore"/>
    <property type="evidence" value="ECO:0007669"/>
    <property type="project" value="InterPro"/>
</dbReference>
<comment type="caution">
    <text evidence="3">The sequence shown here is derived from an EMBL/GenBank/DDBJ whole genome shotgun (WGS) entry which is preliminary data.</text>
</comment>
<dbReference type="EMBL" id="LTBC01000001">
    <property type="protein sequence ID" value="KYH33857.1"/>
    <property type="molecule type" value="Genomic_DNA"/>
</dbReference>
<dbReference type="PATRIC" id="fig|1122241.3.peg.609"/>
<dbReference type="Pfam" id="PF08486">
    <property type="entry name" value="SpoIID"/>
    <property type="match status" value="1"/>
</dbReference>
<sequence length="309" mass="33215">MALRRKVIASMVGLLFLSQVLAGCRAPARRPAVQEPTLSLYVNQTGEVKRLKIEEYLPAVVAAEMEPSWPLNALAAQAILARTFTMKKIQEGGVKAHGTDASTSVEEFQAYNPARVNDNVRRAVEMTRGQVIKYKGNYINAWFHASGGPRTAASAVEGLNFRREPAPYIQSVPDPGMAITTPENKSWTATFNTAEVAAAVRKVTGQDPGTITAVSIAAKGPSGRATQLKVGKLTVDASALRLALGSDRLRSTLLTGITTGNGRVTFKGEGYGHGVGMSQWGAKALAEQGKSPQEIIKYFFKDVELVKAW</sequence>
<dbReference type="RefSeq" id="WP_062281184.1">
    <property type="nucleotide sequence ID" value="NZ_LTBC01000001.1"/>
</dbReference>
<reference evidence="3 4" key="1">
    <citation type="submission" date="2016-02" db="EMBL/GenBank/DDBJ databases">
        <title>Genome sequence of Moorella mulderi DSM 14980.</title>
        <authorList>
            <person name="Poehlein A."/>
            <person name="Daniel R."/>
        </authorList>
    </citation>
    <scope>NUCLEOTIDE SEQUENCE [LARGE SCALE GENOMIC DNA]</scope>
    <source>
        <strain evidence="3 4">DSM 14980</strain>
    </source>
</reference>
<evidence type="ECO:0000313" key="3">
    <source>
        <dbReference type="EMBL" id="KYH33857.1"/>
    </source>
</evidence>
<dbReference type="Proteomes" id="UP000075670">
    <property type="component" value="Unassembled WGS sequence"/>
</dbReference>
<dbReference type="InterPro" id="IPR013693">
    <property type="entry name" value="SpoIID/LytB_N"/>
</dbReference>
<keyword evidence="4" id="KW-1185">Reference proteome</keyword>
<dbReference type="OrthoDB" id="9794671at2"/>
<dbReference type="PROSITE" id="PS51257">
    <property type="entry name" value="PROKAR_LIPOPROTEIN"/>
    <property type="match status" value="1"/>
</dbReference>
<name>A0A151B2G3_9FIRM</name>
<gene>
    <name evidence="3" type="primary">lytB_2</name>
    <name evidence="3" type="ORF">MOMUL_05730</name>
</gene>
<accession>A0A151B2G3</accession>
<dbReference type="InterPro" id="IPR013486">
    <property type="entry name" value="SpoIID/LytB"/>
</dbReference>
<evidence type="ECO:0000259" key="2">
    <source>
        <dbReference type="Pfam" id="PF08486"/>
    </source>
</evidence>
<feature type="signal peptide" evidence="1">
    <location>
        <begin position="1"/>
        <end position="22"/>
    </location>
</feature>
<evidence type="ECO:0000313" key="4">
    <source>
        <dbReference type="Proteomes" id="UP000075670"/>
    </source>
</evidence>
<feature type="domain" description="Sporulation stage II protein D amidase enhancer LytB N-terminal" evidence="2">
    <location>
        <begin position="43"/>
        <end position="134"/>
    </location>
</feature>
<keyword evidence="1" id="KW-0732">Signal</keyword>
<dbReference type="NCBIfam" id="TIGR02669">
    <property type="entry name" value="SpoIID_LytB"/>
    <property type="match status" value="1"/>
</dbReference>
<protein>
    <submittedName>
        <fullName evidence="3">Amidase enhancer</fullName>
    </submittedName>
</protein>